<gene>
    <name evidence="2" type="ORF">DFJ68_3416</name>
</gene>
<reference evidence="2 3" key="1">
    <citation type="submission" date="2018-10" db="EMBL/GenBank/DDBJ databases">
        <title>Sequencing the genomes of 1000 actinobacteria strains.</title>
        <authorList>
            <person name="Klenk H.-P."/>
        </authorList>
    </citation>
    <scope>NUCLEOTIDE SEQUENCE [LARGE SCALE GENOMIC DNA]</scope>
    <source>
        <strain evidence="2 3">DSM 44267</strain>
    </source>
</reference>
<proteinExistence type="predicted"/>
<dbReference type="Proteomes" id="UP000278440">
    <property type="component" value="Unassembled WGS sequence"/>
</dbReference>
<sequence>MPSVAPPRPDPAASAAGVATAATAVATVFIAHGSVAA</sequence>
<keyword evidence="1" id="KW-0472">Membrane</keyword>
<keyword evidence="3" id="KW-1185">Reference proteome</keyword>
<name>A0A495Y4T2_9MICO</name>
<evidence type="ECO:0000313" key="3">
    <source>
        <dbReference type="Proteomes" id="UP000278440"/>
    </source>
</evidence>
<keyword evidence="1" id="KW-1133">Transmembrane helix</keyword>
<keyword evidence="1" id="KW-0812">Transmembrane</keyword>
<evidence type="ECO:0000256" key="1">
    <source>
        <dbReference type="SAM" id="Phobius"/>
    </source>
</evidence>
<accession>A0A495Y4T2</accession>
<feature type="transmembrane region" description="Helical" evidence="1">
    <location>
        <begin position="12"/>
        <end position="31"/>
    </location>
</feature>
<protein>
    <submittedName>
        <fullName evidence="2">Uncharacterized protein</fullName>
    </submittedName>
</protein>
<evidence type="ECO:0000313" key="2">
    <source>
        <dbReference type="EMBL" id="RKT79938.1"/>
    </source>
</evidence>
<organism evidence="2 3">
    <name type="scientific">Terracoccus luteus</name>
    <dbReference type="NCBI Taxonomy" id="53356"/>
    <lineage>
        <taxon>Bacteria</taxon>
        <taxon>Bacillati</taxon>
        <taxon>Actinomycetota</taxon>
        <taxon>Actinomycetes</taxon>
        <taxon>Micrococcales</taxon>
        <taxon>Intrasporangiaceae</taxon>
        <taxon>Terracoccus</taxon>
    </lineage>
</organism>
<dbReference type="EMBL" id="RBXT01000001">
    <property type="protein sequence ID" value="RKT79938.1"/>
    <property type="molecule type" value="Genomic_DNA"/>
</dbReference>
<comment type="caution">
    <text evidence="2">The sequence shown here is derived from an EMBL/GenBank/DDBJ whole genome shotgun (WGS) entry which is preliminary data.</text>
</comment>
<dbReference type="AlphaFoldDB" id="A0A495Y4T2"/>